<evidence type="ECO:0000313" key="3">
    <source>
        <dbReference type="Proteomes" id="UP000662914"/>
    </source>
</evidence>
<reference evidence="2" key="1">
    <citation type="journal article" name="DNA Res.">
        <title>The physiological potential of anammox bacteria as revealed by their core genome structure.</title>
        <authorList>
            <person name="Okubo T."/>
            <person name="Toyoda A."/>
            <person name="Fukuhara K."/>
            <person name="Uchiyama I."/>
            <person name="Harigaya Y."/>
            <person name="Kuroiwa M."/>
            <person name="Suzuki T."/>
            <person name="Murakami Y."/>
            <person name="Suwa Y."/>
            <person name="Takami H."/>
        </authorList>
    </citation>
    <scope>NUCLEOTIDE SEQUENCE</scope>
    <source>
        <strain evidence="2">317325-3</strain>
    </source>
</reference>
<organism evidence="2 3">
    <name type="scientific">Candidatus Desulfobacillus denitrificans</name>
    <dbReference type="NCBI Taxonomy" id="2608985"/>
    <lineage>
        <taxon>Bacteria</taxon>
        <taxon>Pseudomonadati</taxon>
        <taxon>Pseudomonadota</taxon>
        <taxon>Betaproteobacteria</taxon>
        <taxon>Candidatus Desulfobacillus</taxon>
    </lineage>
</organism>
<dbReference type="Pfam" id="PF13473">
    <property type="entry name" value="Cupredoxin_1"/>
    <property type="match status" value="1"/>
</dbReference>
<evidence type="ECO:0000313" key="2">
    <source>
        <dbReference type="EMBL" id="BBO21500.1"/>
    </source>
</evidence>
<dbReference type="Proteomes" id="UP000662914">
    <property type="component" value="Chromosome"/>
</dbReference>
<sequence>MTRLHSLIALLVFAWAGMLPGGMAAAAEELPVFEVVAREGRLLPERLEVPAGRRIKLVLRNEGKGPIEFENLDMRVEKVLAPGAASFVVLPRLKPGEYEFIDEFHQATGRMRLIAK</sequence>
<dbReference type="EMBL" id="AP021857">
    <property type="protein sequence ID" value="BBO21500.1"/>
    <property type="molecule type" value="Genomic_DNA"/>
</dbReference>
<protein>
    <recommendedName>
        <fullName evidence="1">EfeO-type cupredoxin-like domain-containing protein</fullName>
    </recommendedName>
</protein>
<proteinExistence type="predicted"/>
<dbReference type="InterPro" id="IPR008972">
    <property type="entry name" value="Cupredoxin"/>
</dbReference>
<dbReference type="KEGG" id="ddz:DSYM_21990"/>
<dbReference type="Gene3D" id="2.60.40.420">
    <property type="entry name" value="Cupredoxins - blue copper proteins"/>
    <property type="match status" value="1"/>
</dbReference>
<dbReference type="AlphaFoldDB" id="A0A809R1J5"/>
<gene>
    <name evidence="2" type="ORF">DSYM_21990</name>
</gene>
<dbReference type="SUPFAM" id="SSF49503">
    <property type="entry name" value="Cupredoxins"/>
    <property type="match status" value="1"/>
</dbReference>
<dbReference type="InterPro" id="IPR028096">
    <property type="entry name" value="EfeO_Cupredoxin"/>
</dbReference>
<feature type="domain" description="EfeO-type cupredoxin-like" evidence="1">
    <location>
        <begin position="14"/>
        <end position="114"/>
    </location>
</feature>
<evidence type="ECO:0000259" key="1">
    <source>
        <dbReference type="Pfam" id="PF13473"/>
    </source>
</evidence>
<accession>A0A809R1J5</accession>
<name>A0A809R1J5_9PROT</name>